<dbReference type="RefSeq" id="WP_190542383.1">
    <property type="nucleotide sequence ID" value="NZ_CAWPNO010000048.1"/>
</dbReference>
<feature type="binding site" evidence="10">
    <location>
        <begin position="201"/>
        <end position="209"/>
    </location>
    <ligand>
        <name>GTP</name>
        <dbReference type="ChEBI" id="CHEBI:37565"/>
    </ligand>
</feature>
<dbReference type="PROSITE" id="PS50936">
    <property type="entry name" value="ENGC_GTPASE"/>
    <property type="match status" value="1"/>
</dbReference>
<dbReference type="Pfam" id="PF03193">
    <property type="entry name" value="RsgA_GTPase"/>
    <property type="match status" value="1"/>
</dbReference>
<comment type="subunit">
    <text evidence="10">Monomer. Associates with 30S ribosomal subunit, binds 16S rRNA.</text>
</comment>
<comment type="similarity">
    <text evidence="10">Belongs to the TRAFAC class YlqF/YawG GTPase family. RsgA subfamily.</text>
</comment>
<feature type="binding site" evidence="10">
    <location>
        <position position="282"/>
    </location>
    <ligand>
        <name>Zn(2+)</name>
        <dbReference type="ChEBI" id="CHEBI:29105"/>
    </ligand>
</feature>
<protein>
    <recommendedName>
        <fullName evidence="10">Small ribosomal subunit biogenesis GTPase RsgA</fullName>
        <ecNumber evidence="10">3.6.1.-</ecNumber>
    </recommendedName>
</protein>
<feature type="binding site" evidence="10">
    <location>
        <position position="289"/>
    </location>
    <ligand>
        <name>Zn(2+)</name>
        <dbReference type="ChEBI" id="CHEBI:29105"/>
    </ligand>
</feature>
<evidence type="ECO:0000256" key="7">
    <source>
        <dbReference type="ARBA" id="ARBA00022833"/>
    </source>
</evidence>
<dbReference type="HAMAP" id="MF_01820">
    <property type="entry name" value="GTPase_RsgA"/>
    <property type="match status" value="1"/>
</dbReference>
<dbReference type="CDD" id="cd01854">
    <property type="entry name" value="YjeQ_EngC"/>
    <property type="match status" value="1"/>
</dbReference>
<evidence type="ECO:0000256" key="2">
    <source>
        <dbReference type="ARBA" id="ARBA00022517"/>
    </source>
</evidence>
<dbReference type="SUPFAM" id="SSF52540">
    <property type="entry name" value="P-loop containing nucleoside triphosphate hydrolases"/>
    <property type="match status" value="1"/>
</dbReference>
<comment type="caution">
    <text evidence="13">The sequence shown here is derived from an EMBL/GenBank/DDBJ whole genome shotgun (WGS) entry which is preliminary data.</text>
</comment>
<feature type="domain" description="EngC GTPase" evidence="11">
    <location>
        <begin position="110"/>
        <end position="257"/>
    </location>
</feature>
<comment type="subcellular location">
    <subcellularLocation>
        <location evidence="10">Cytoplasm</location>
    </subcellularLocation>
</comment>
<reference evidence="13 14" key="1">
    <citation type="journal article" date="2020" name="ISME J.">
        <title>Comparative genomics reveals insights into cyanobacterial evolution and habitat adaptation.</title>
        <authorList>
            <person name="Chen M.Y."/>
            <person name="Teng W.K."/>
            <person name="Zhao L."/>
            <person name="Hu C.X."/>
            <person name="Zhou Y.K."/>
            <person name="Han B.P."/>
            <person name="Song L.R."/>
            <person name="Shu W.S."/>
        </authorList>
    </citation>
    <scope>NUCLEOTIDE SEQUENCE [LARGE SCALE GENOMIC DNA]</scope>
    <source>
        <strain evidence="13 14">FACHB-288</strain>
    </source>
</reference>
<accession>A0ABR8AA64</accession>
<dbReference type="NCBIfam" id="TIGR00157">
    <property type="entry name" value="ribosome small subunit-dependent GTPase A"/>
    <property type="match status" value="1"/>
</dbReference>
<dbReference type="PROSITE" id="PS51721">
    <property type="entry name" value="G_CP"/>
    <property type="match status" value="1"/>
</dbReference>
<dbReference type="InterPro" id="IPR004881">
    <property type="entry name" value="Ribosome_biogen_GTPase_RsgA"/>
</dbReference>
<evidence type="ECO:0000256" key="5">
    <source>
        <dbReference type="ARBA" id="ARBA00022741"/>
    </source>
</evidence>
<dbReference type="Gene3D" id="1.10.40.50">
    <property type="entry name" value="Probable gtpase engc, domain 3"/>
    <property type="match status" value="1"/>
</dbReference>
<evidence type="ECO:0000313" key="13">
    <source>
        <dbReference type="EMBL" id="MBD2196335.1"/>
    </source>
</evidence>
<evidence type="ECO:0000256" key="3">
    <source>
        <dbReference type="ARBA" id="ARBA00022723"/>
    </source>
</evidence>
<evidence type="ECO:0000259" key="12">
    <source>
        <dbReference type="PROSITE" id="PS51721"/>
    </source>
</evidence>
<dbReference type="SUPFAM" id="SSF50249">
    <property type="entry name" value="Nucleic acid-binding proteins"/>
    <property type="match status" value="1"/>
</dbReference>
<keyword evidence="3 10" id="KW-0479">Metal-binding</keyword>
<dbReference type="InterPro" id="IPR012340">
    <property type="entry name" value="NA-bd_OB-fold"/>
</dbReference>
<keyword evidence="8 10" id="KW-0694">RNA-binding</keyword>
<keyword evidence="5 10" id="KW-0547">Nucleotide-binding</keyword>
<dbReference type="InterPro" id="IPR030378">
    <property type="entry name" value="G_CP_dom"/>
</dbReference>
<comment type="cofactor">
    <cofactor evidence="10">
        <name>Zn(2+)</name>
        <dbReference type="ChEBI" id="CHEBI:29105"/>
    </cofactor>
    <text evidence="10">Binds 1 zinc ion per subunit.</text>
</comment>
<dbReference type="Proteomes" id="UP000658514">
    <property type="component" value="Unassembled WGS sequence"/>
</dbReference>
<dbReference type="PANTHER" id="PTHR32120:SF10">
    <property type="entry name" value="SMALL RIBOSOMAL SUBUNIT BIOGENESIS GTPASE RSGA"/>
    <property type="match status" value="1"/>
</dbReference>
<evidence type="ECO:0000256" key="10">
    <source>
        <dbReference type="HAMAP-Rule" id="MF_01820"/>
    </source>
</evidence>
<feature type="binding site" evidence="10">
    <location>
        <position position="287"/>
    </location>
    <ligand>
        <name>Zn(2+)</name>
        <dbReference type="ChEBI" id="CHEBI:29105"/>
    </ligand>
</feature>
<name>A0ABR8AA64_9CYAN</name>
<feature type="binding site" evidence="10">
    <location>
        <begin position="149"/>
        <end position="152"/>
    </location>
    <ligand>
        <name>GTP</name>
        <dbReference type="ChEBI" id="CHEBI:37565"/>
    </ligand>
</feature>
<dbReference type="InterPro" id="IPR027417">
    <property type="entry name" value="P-loop_NTPase"/>
</dbReference>
<keyword evidence="1 10" id="KW-0963">Cytoplasm</keyword>
<dbReference type="InterPro" id="IPR010914">
    <property type="entry name" value="RsgA_GTPase_dom"/>
</dbReference>
<keyword evidence="7 10" id="KW-0862">Zinc</keyword>
<dbReference type="PANTHER" id="PTHR32120">
    <property type="entry name" value="SMALL RIBOSOMAL SUBUNIT BIOGENESIS GTPASE RSGA"/>
    <property type="match status" value="1"/>
</dbReference>
<evidence type="ECO:0000313" key="14">
    <source>
        <dbReference type="Proteomes" id="UP000658514"/>
    </source>
</evidence>
<organism evidence="13 14">
    <name type="scientific">Calothrix parietina FACHB-288</name>
    <dbReference type="NCBI Taxonomy" id="2692896"/>
    <lineage>
        <taxon>Bacteria</taxon>
        <taxon>Bacillati</taxon>
        <taxon>Cyanobacteriota</taxon>
        <taxon>Cyanophyceae</taxon>
        <taxon>Nostocales</taxon>
        <taxon>Calotrichaceae</taxon>
        <taxon>Calothrix</taxon>
    </lineage>
</organism>
<feature type="domain" description="CP-type G" evidence="12">
    <location>
        <begin position="102"/>
        <end position="259"/>
    </location>
</feature>
<evidence type="ECO:0000256" key="4">
    <source>
        <dbReference type="ARBA" id="ARBA00022730"/>
    </source>
</evidence>
<keyword evidence="2 10" id="KW-0690">Ribosome biogenesis</keyword>
<dbReference type="EMBL" id="JACJQH010000017">
    <property type="protein sequence ID" value="MBD2196335.1"/>
    <property type="molecule type" value="Genomic_DNA"/>
</dbReference>
<keyword evidence="14" id="KW-1185">Reference proteome</keyword>
<keyword evidence="4 10" id="KW-0699">rRNA-binding</keyword>
<comment type="function">
    <text evidence="10">One of several proteins that assist in the late maturation steps of the functional core of the 30S ribosomal subunit. Helps release RbfA from mature subunits. May play a role in the assembly of ribosomal proteins into the subunit. Circularly permuted GTPase that catalyzes slow GTP hydrolysis, GTPase activity is stimulated by the 30S ribosomal subunit.</text>
</comment>
<proteinExistence type="inferred from homology"/>
<keyword evidence="6 10" id="KW-0378">Hydrolase</keyword>
<dbReference type="EC" id="3.6.1.-" evidence="10"/>
<evidence type="ECO:0000256" key="9">
    <source>
        <dbReference type="ARBA" id="ARBA00023134"/>
    </source>
</evidence>
<gene>
    <name evidence="10 13" type="primary">rsgA</name>
    <name evidence="13" type="ORF">H6G24_12625</name>
</gene>
<evidence type="ECO:0000259" key="11">
    <source>
        <dbReference type="PROSITE" id="PS50936"/>
    </source>
</evidence>
<dbReference type="Gene3D" id="3.40.50.300">
    <property type="entry name" value="P-loop containing nucleotide triphosphate hydrolases"/>
    <property type="match status" value="1"/>
</dbReference>
<evidence type="ECO:0000256" key="1">
    <source>
        <dbReference type="ARBA" id="ARBA00022490"/>
    </source>
</evidence>
<evidence type="ECO:0000256" key="8">
    <source>
        <dbReference type="ARBA" id="ARBA00022884"/>
    </source>
</evidence>
<keyword evidence="9 10" id="KW-0342">GTP-binding</keyword>
<evidence type="ECO:0000256" key="6">
    <source>
        <dbReference type="ARBA" id="ARBA00022801"/>
    </source>
</evidence>
<feature type="binding site" evidence="10">
    <location>
        <position position="295"/>
    </location>
    <ligand>
        <name>Zn(2+)</name>
        <dbReference type="ChEBI" id="CHEBI:29105"/>
    </ligand>
</feature>
<sequence length="353" mass="39490">MNLNDLGWSSFFARSFEPYRQQGFTVGRVAVEYKHTYTLIGEQGELTAKIAGKLRHQAIQPQDFPAVGDWVIIRVQESQKQATIQGILPRKSKFSRKTVGNKTEEQIVAANVDTVFLVSGLDGDFNPRRIERYLILAWESGANPVIVLNKADLCDSLESCLAEVEAVAIGVPIVVLSAANNQGLDALTSYLQPGQTVALLGSSGVGKSTITNQLKGEALQAVQSVRQGDDRGRHTTTQRQLILLPNGGLIIDTPGMREIQIWAGDESLQETFADIETLAQNCRFRDCQHQQEPGCAVQQALSEQLLDYSRFLSYQKLQKELEYSARKQDQRAQLAEKERWKKIHKAMRHHHKH</sequence>